<dbReference type="AlphaFoldDB" id="A0A2S4N4P7"/>
<dbReference type="Pfam" id="PF13648">
    <property type="entry name" value="Lipocalin_4"/>
    <property type="match status" value="1"/>
</dbReference>
<sequence length="143" mass="16017">MTKFKKIILVLPVIFFGLYSCSKSDPTPETVTVSIEGKWQYTKVGTITNNQEILTDYQHTAGCTKDYIEILAGGILKSHEFNNPNCQETISTGTWTKNNNSVTVSYPNQPTLNGEIMELTNTTLKEKFFNSGITDVEVLTRIN</sequence>
<evidence type="ECO:0000259" key="2">
    <source>
        <dbReference type="Pfam" id="PF13648"/>
    </source>
</evidence>
<evidence type="ECO:0000313" key="4">
    <source>
        <dbReference type="Proteomes" id="UP000237056"/>
    </source>
</evidence>
<evidence type="ECO:0000256" key="1">
    <source>
        <dbReference type="SAM" id="SignalP"/>
    </source>
</evidence>
<dbReference type="Proteomes" id="UP000237056">
    <property type="component" value="Unassembled WGS sequence"/>
</dbReference>
<reference evidence="3 4" key="1">
    <citation type="submission" date="2018-01" db="EMBL/GenBank/DDBJ databases">
        <title>Genomic Encyclopedia of Type Strains, Phase I: the one thousand microbial genomes (KMG-I) project.</title>
        <authorList>
            <person name="Goeker M."/>
        </authorList>
    </citation>
    <scope>NUCLEOTIDE SEQUENCE [LARGE SCALE GENOMIC DNA]</scope>
    <source>
        <strain evidence="3 4">DSM 17960</strain>
    </source>
</reference>
<name>A0A2S4N4P7_9FLAO</name>
<dbReference type="PROSITE" id="PS51257">
    <property type="entry name" value="PROKAR_LIPOPROTEIN"/>
    <property type="match status" value="1"/>
</dbReference>
<dbReference type="EMBL" id="PQNY01000029">
    <property type="protein sequence ID" value="POS00704.1"/>
    <property type="molecule type" value="Genomic_DNA"/>
</dbReference>
<organism evidence="3 4">
    <name type="scientific">Flavobacterium croceum DSM 17960</name>
    <dbReference type="NCBI Taxonomy" id="1121886"/>
    <lineage>
        <taxon>Bacteria</taxon>
        <taxon>Pseudomonadati</taxon>
        <taxon>Bacteroidota</taxon>
        <taxon>Flavobacteriia</taxon>
        <taxon>Flavobacteriales</taxon>
        <taxon>Flavobacteriaceae</taxon>
        <taxon>Flavobacterium</taxon>
    </lineage>
</organism>
<feature type="signal peptide" evidence="1">
    <location>
        <begin position="1"/>
        <end position="22"/>
    </location>
</feature>
<keyword evidence="1" id="KW-0732">Signal</keyword>
<accession>A0A2S4N4P7</accession>
<dbReference type="RefSeq" id="WP_103727091.1">
    <property type="nucleotide sequence ID" value="NZ_PQNY01000029.1"/>
</dbReference>
<dbReference type="OrthoDB" id="1419899at2"/>
<gene>
    <name evidence="3" type="ORF">Q361_1299</name>
</gene>
<feature type="domain" description="Lipocalin-like" evidence="2">
    <location>
        <begin position="35"/>
        <end position="125"/>
    </location>
</feature>
<comment type="caution">
    <text evidence="3">The sequence shown here is derived from an EMBL/GenBank/DDBJ whole genome shotgun (WGS) entry which is preliminary data.</text>
</comment>
<feature type="chain" id="PRO_5015778496" evidence="1">
    <location>
        <begin position="23"/>
        <end position="143"/>
    </location>
</feature>
<dbReference type="InterPro" id="IPR024311">
    <property type="entry name" value="Lipocalin-like"/>
</dbReference>
<keyword evidence="4" id="KW-1185">Reference proteome</keyword>
<protein>
    <submittedName>
        <fullName evidence="3">Lipocalin-like protein</fullName>
    </submittedName>
</protein>
<evidence type="ECO:0000313" key="3">
    <source>
        <dbReference type="EMBL" id="POS00704.1"/>
    </source>
</evidence>
<proteinExistence type="predicted"/>